<reference evidence="1" key="1">
    <citation type="submission" date="2023-02" db="EMBL/GenBank/DDBJ databases">
        <title>Genome sequence of Hyphococcus flavus.</title>
        <authorList>
            <person name="Rong J.-C."/>
            <person name="Zhao Q."/>
            <person name="Yi M."/>
            <person name="Wu J.-Y."/>
        </authorList>
    </citation>
    <scope>NUCLEOTIDE SEQUENCE</scope>
    <source>
        <strain evidence="1">MCCC 1K03223</strain>
    </source>
</reference>
<evidence type="ECO:0008006" key="3">
    <source>
        <dbReference type="Google" id="ProtNLM"/>
    </source>
</evidence>
<proteinExistence type="predicted"/>
<dbReference type="Proteomes" id="UP001214043">
    <property type="component" value="Chromosome"/>
</dbReference>
<gene>
    <name evidence="1" type="ORF">PUV54_09885</name>
</gene>
<keyword evidence="2" id="KW-1185">Reference proteome</keyword>
<name>A0AAF0CEZ4_9PROT</name>
<dbReference type="RefSeq" id="WP_274492064.1">
    <property type="nucleotide sequence ID" value="NZ_CP118166.1"/>
</dbReference>
<organism evidence="1 2">
    <name type="scientific">Hyphococcus flavus</name>
    <dbReference type="NCBI Taxonomy" id="1866326"/>
    <lineage>
        <taxon>Bacteria</taxon>
        <taxon>Pseudomonadati</taxon>
        <taxon>Pseudomonadota</taxon>
        <taxon>Alphaproteobacteria</taxon>
        <taxon>Parvularculales</taxon>
        <taxon>Parvularculaceae</taxon>
        <taxon>Hyphococcus</taxon>
    </lineage>
</organism>
<dbReference type="KEGG" id="hfl:PUV54_09885"/>
<sequence length="221" mass="25688">MQSIKDLIDDYADEYPHLAYYHKLIETAEENLREHPDITIETCKSLIEGVCKTILKSLDNAFDEKVVEGMKPKQLVERTFDDLSRYDESVEIGFTSQFASLVQEMNLIRNRRGDISHGRSAPKTDVSSSGFSEFILRMTENSVFYMLNIFCNIDLSEQKPIEYEEQKNFNAYLDDEISIALGEHAEGLDICYSRALYDQEPVTYEERLRNYKSEIEESDEE</sequence>
<dbReference type="AlphaFoldDB" id="A0AAF0CEZ4"/>
<dbReference type="EMBL" id="CP118166">
    <property type="protein sequence ID" value="WDI30268.1"/>
    <property type="molecule type" value="Genomic_DNA"/>
</dbReference>
<evidence type="ECO:0000313" key="2">
    <source>
        <dbReference type="Proteomes" id="UP001214043"/>
    </source>
</evidence>
<accession>A0AAF0CEZ4</accession>
<evidence type="ECO:0000313" key="1">
    <source>
        <dbReference type="EMBL" id="WDI30268.1"/>
    </source>
</evidence>
<protein>
    <recommendedName>
        <fullName evidence="3">Abortive infection protein-like C-terminal domain-containing protein</fullName>
    </recommendedName>
</protein>